<comment type="caution">
    <text evidence="2">The sequence shown here is derived from an EMBL/GenBank/DDBJ whole genome shotgun (WGS) entry which is preliminary data.</text>
</comment>
<evidence type="ECO:0000256" key="1">
    <source>
        <dbReference type="SAM" id="Phobius"/>
    </source>
</evidence>
<proteinExistence type="predicted"/>
<feature type="transmembrane region" description="Helical" evidence="1">
    <location>
        <begin position="50"/>
        <end position="75"/>
    </location>
</feature>
<accession>X1VUG1</accession>
<dbReference type="AlphaFoldDB" id="X1VUG1"/>
<keyword evidence="1" id="KW-0812">Transmembrane</keyword>
<sequence>MNSDKNTPRLLGAAFLFVFVASILSGLLLTSVVGSGSISDILVNISDNPTLMRTSIVVGLVTSIGIVVLAVLLYVV</sequence>
<protein>
    <submittedName>
        <fullName evidence="2">Uncharacterized protein</fullName>
    </submittedName>
</protein>
<organism evidence="2">
    <name type="scientific">marine sediment metagenome</name>
    <dbReference type="NCBI Taxonomy" id="412755"/>
    <lineage>
        <taxon>unclassified sequences</taxon>
        <taxon>metagenomes</taxon>
        <taxon>ecological metagenomes</taxon>
    </lineage>
</organism>
<keyword evidence="1" id="KW-1133">Transmembrane helix</keyword>
<dbReference type="Pfam" id="PF14329">
    <property type="entry name" value="DUF4386"/>
    <property type="match status" value="1"/>
</dbReference>
<reference evidence="2" key="1">
    <citation type="journal article" date="2014" name="Front. Microbiol.">
        <title>High frequency of phylogenetically diverse reductive dehalogenase-homologous genes in deep subseafloor sedimentary metagenomes.</title>
        <authorList>
            <person name="Kawai M."/>
            <person name="Futagami T."/>
            <person name="Toyoda A."/>
            <person name="Takaki Y."/>
            <person name="Nishi S."/>
            <person name="Hori S."/>
            <person name="Arai W."/>
            <person name="Tsubouchi T."/>
            <person name="Morono Y."/>
            <person name="Uchiyama I."/>
            <person name="Ito T."/>
            <person name="Fujiyama A."/>
            <person name="Inagaki F."/>
            <person name="Takami H."/>
        </authorList>
    </citation>
    <scope>NUCLEOTIDE SEQUENCE</scope>
    <source>
        <strain evidence="2">Expedition CK06-06</strain>
    </source>
</reference>
<keyword evidence="1" id="KW-0472">Membrane</keyword>
<feature type="non-terminal residue" evidence="2">
    <location>
        <position position="76"/>
    </location>
</feature>
<name>X1VUG1_9ZZZZ</name>
<evidence type="ECO:0000313" key="2">
    <source>
        <dbReference type="EMBL" id="GAJ21266.1"/>
    </source>
</evidence>
<gene>
    <name evidence="2" type="ORF">S12H4_61561</name>
</gene>
<dbReference type="InterPro" id="IPR025495">
    <property type="entry name" value="DUF4386"/>
</dbReference>
<dbReference type="EMBL" id="BARW01040907">
    <property type="protein sequence ID" value="GAJ21266.1"/>
    <property type="molecule type" value="Genomic_DNA"/>
</dbReference>